<dbReference type="EMBL" id="NAJL01000019">
    <property type="protein sequence ID" value="TKA28198.1"/>
    <property type="molecule type" value="Genomic_DNA"/>
</dbReference>
<evidence type="ECO:0000313" key="2">
    <source>
        <dbReference type="Proteomes" id="UP000308549"/>
    </source>
</evidence>
<evidence type="ECO:0000313" key="1">
    <source>
        <dbReference type="EMBL" id="TKA28198.1"/>
    </source>
</evidence>
<reference evidence="1 2" key="1">
    <citation type="submission" date="2017-03" db="EMBL/GenBank/DDBJ databases">
        <title>Genomes of endolithic fungi from Antarctica.</title>
        <authorList>
            <person name="Coleine C."/>
            <person name="Masonjones S."/>
            <person name="Stajich J.E."/>
        </authorList>
    </citation>
    <scope>NUCLEOTIDE SEQUENCE [LARGE SCALE GENOMIC DNA]</scope>
    <source>
        <strain evidence="1 2">CCFEE 6315</strain>
    </source>
</reference>
<dbReference type="AlphaFoldDB" id="A0A4U0U095"/>
<sequence>MAPMTRRNSELLKKISTLQLKLAPLIPLPSGLPHSDFPTTLMAFHLLTEDQLDSIAHHYHQTTPGPWTNMYPAPMNWDKEFLAKHSSTTNATASEIAHRHNRRLSQQERDFVTDIMNTVEDLQHPDRTLPARRHGAC</sequence>
<proteinExistence type="predicted"/>
<accession>A0A4U0U095</accession>
<comment type="caution">
    <text evidence="1">The sequence shown here is derived from an EMBL/GenBank/DDBJ whole genome shotgun (WGS) entry which is preliminary data.</text>
</comment>
<organism evidence="1 2">
    <name type="scientific">Salinomyces thailandicus</name>
    <dbReference type="NCBI Taxonomy" id="706561"/>
    <lineage>
        <taxon>Eukaryota</taxon>
        <taxon>Fungi</taxon>
        <taxon>Dikarya</taxon>
        <taxon>Ascomycota</taxon>
        <taxon>Pezizomycotina</taxon>
        <taxon>Dothideomycetes</taxon>
        <taxon>Dothideomycetidae</taxon>
        <taxon>Mycosphaerellales</taxon>
        <taxon>Teratosphaeriaceae</taxon>
        <taxon>Salinomyces</taxon>
    </lineage>
</organism>
<dbReference type="Proteomes" id="UP000308549">
    <property type="component" value="Unassembled WGS sequence"/>
</dbReference>
<gene>
    <name evidence="1" type="ORF">B0A50_04170</name>
</gene>
<keyword evidence="2" id="KW-1185">Reference proteome</keyword>
<dbReference type="OrthoDB" id="4156665at2759"/>
<name>A0A4U0U095_9PEZI</name>
<protein>
    <submittedName>
        <fullName evidence="1">Uncharacterized protein</fullName>
    </submittedName>
</protein>